<keyword evidence="10" id="KW-1185">Reference proteome</keyword>
<evidence type="ECO:0000256" key="3">
    <source>
        <dbReference type="ARBA" id="ARBA00022679"/>
    </source>
</evidence>
<evidence type="ECO:0000256" key="5">
    <source>
        <dbReference type="ARBA" id="ARBA00022989"/>
    </source>
</evidence>
<dbReference type="InterPro" id="IPR036291">
    <property type="entry name" value="NAD(P)-bd_dom_sf"/>
</dbReference>
<dbReference type="InterPro" id="IPR017473">
    <property type="entry name" value="Undecaprenyl-P_gluc_Ptfrase"/>
</dbReference>
<evidence type="ECO:0000256" key="4">
    <source>
        <dbReference type="ARBA" id="ARBA00022692"/>
    </source>
</evidence>
<keyword evidence="5 7" id="KW-1133">Transmembrane helix</keyword>
<dbReference type="EMBL" id="CADCXN010000078">
    <property type="protein sequence ID" value="CAA9891679.1"/>
    <property type="molecule type" value="Genomic_DNA"/>
</dbReference>
<dbReference type="InterPro" id="IPR003362">
    <property type="entry name" value="Bact_transf"/>
</dbReference>
<comment type="similarity">
    <text evidence="2">Belongs to the bacterial sugar transferase family.</text>
</comment>
<evidence type="ECO:0000256" key="7">
    <source>
        <dbReference type="SAM" id="Phobius"/>
    </source>
</evidence>
<dbReference type="NCBIfam" id="TIGR03025">
    <property type="entry name" value="EPS_sugtrans"/>
    <property type="match status" value="1"/>
</dbReference>
<comment type="subcellular location">
    <subcellularLocation>
        <location evidence="1">Membrane</location>
        <topology evidence="1">Multi-pass membrane protein</topology>
    </subcellularLocation>
</comment>
<feature type="transmembrane region" description="Helical" evidence="7">
    <location>
        <begin position="303"/>
        <end position="324"/>
    </location>
</feature>
<feature type="transmembrane region" description="Helical" evidence="7">
    <location>
        <begin position="20"/>
        <end position="42"/>
    </location>
</feature>
<dbReference type="GO" id="GO:0009242">
    <property type="term" value="P:colanic acid biosynthetic process"/>
    <property type="evidence" value="ECO:0007669"/>
    <property type="project" value="TreeGrafter"/>
</dbReference>
<dbReference type="Gene3D" id="3.40.50.720">
    <property type="entry name" value="NAD(P)-binding Rossmann-like Domain"/>
    <property type="match status" value="1"/>
</dbReference>
<dbReference type="GO" id="GO:0089702">
    <property type="term" value="F:undecaprenyl-phosphate glucose phosphotransferase activity"/>
    <property type="evidence" value="ECO:0007669"/>
    <property type="project" value="UniProtKB-EC"/>
</dbReference>
<feature type="transmembrane region" description="Helical" evidence="7">
    <location>
        <begin position="114"/>
        <end position="132"/>
    </location>
</feature>
<evidence type="ECO:0000259" key="8">
    <source>
        <dbReference type="Pfam" id="PF02397"/>
    </source>
</evidence>
<comment type="caution">
    <text evidence="9">The sequence shown here is derived from an EMBL/GenBank/DDBJ whole genome shotgun (WGS) entry which is preliminary data.</text>
</comment>
<dbReference type="NCBIfam" id="TIGR03023">
    <property type="entry name" value="WcaJ_sugtrans"/>
    <property type="match status" value="1"/>
</dbReference>
<proteinExistence type="inferred from homology"/>
<dbReference type="PANTHER" id="PTHR30576">
    <property type="entry name" value="COLANIC BIOSYNTHESIS UDP-GLUCOSE LIPID CARRIER TRANSFERASE"/>
    <property type="match status" value="1"/>
</dbReference>
<dbReference type="GO" id="GO:0016020">
    <property type="term" value="C:membrane"/>
    <property type="evidence" value="ECO:0007669"/>
    <property type="project" value="UniProtKB-SubCell"/>
</dbReference>
<dbReference type="SUPFAM" id="SSF51735">
    <property type="entry name" value="NAD(P)-binding Rossmann-fold domains"/>
    <property type="match status" value="1"/>
</dbReference>
<evidence type="ECO:0000256" key="2">
    <source>
        <dbReference type="ARBA" id="ARBA00006464"/>
    </source>
</evidence>
<name>A0A8S0WQX6_9GAMM</name>
<dbReference type="EC" id="2.7.8.31" evidence="9"/>
<protein>
    <submittedName>
        <fullName evidence="9">UDP-glucose:undecaprenyl-phosphate glucose-1-phosphate transferase</fullName>
        <ecNumber evidence="9">2.7.8.31</ecNumber>
    </submittedName>
</protein>
<keyword evidence="4 7" id="KW-0812">Transmembrane</keyword>
<dbReference type="Proteomes" id="UP000494216">
    <property type="component" value="Unassembled WGS sequence"/>
</dbReference>
<evidence type="ECO:0000313" key="10">
    <source>
        <dbReference type="Proteomes" id="UP000494216"/>
    </source>
</evidence>
<dbReference type="RefSeq" id="WP_174626526.1">
    <property type="nucleotide sequence ID" value="NZ_CADCXN010000078.1"/>
</dbReference>
<keyword evidence="3 9" id="KW-0808">Transferase</keyword>
<dbReference type="InterPro" id="IPR017475">
    <property type="entry name" value="EPS_sugar_tfrase"/>
</dbReference>
<feature type="domain" description="Bacterial sugar transferase" evidence="8">
    <location>
        <begin position="298"/>
        <end position="481"/>
    </location>
</feature>
<organism evidence="9 10">
    <name type="scientific">Candidatus Methylobacter favarea</name>
    <dbReference type="NCBI Taxonomy" id="2707345"/>
    <lineage>
        <taxon>Bacteria</taxon>
        <taxon>Pseudomonadati</taxon>
        <taxon>Pseudomonadota</taxon>
        <taxon>Gammaproteobacteria</taxon>
        <taxon>Methylococcales</taxon>
        <taxon>Methylococcaceae</taxon>
        <taxon>Methylobacter</taxon>
    </lineage>
</organism>
<evidence type="ECO:0000313" key="9">
    <source>
        <dbReference type="EMBL" id="CAA9891679.1"/>
    </source>
</evidence>
<dbReference type="AlphaFoldDB" id="A0A8S0WQX6"/>
<feature type="transmembrane region" description="Helical" evidence="7">
    <location>
        <begin position="48"/>
        <end position="69"/>
    </location>
</feature>
<evidence type="ECO:0000256" key="1">
    <source>
        <dbReference type="ARBA" id="ARBA00004141"/>
    </source>
</evidence>
<dbReference type="Pfam" id="PF02397">
    <property type="entry name" value="Bac_transf"/>
    <property type="match status" value="1"/>
</dbReference>
<dbReference type="Pfam" id="PF13727">
    <property type="entry name" value="CoA_binding_3"/>
    <property type="match status" value="1"/>
</dbReference>
<gene>
    <name evidence="9" type="ORF">METHB2_480013</name>
</gene>
<keyword evidence="6 7" id="KW-0472">Membrane</keyword>
<feature type="transmembrane region" description="Helical" evidence="7">
    <location>
        <begin position="81"/>
        <end position="102"/>
    </location>
</feature>
<reference evidence="9 10" key="1">
    <citation type="submission" date="2020-02" db="EMBL/GenBank/DDBJ databases">
        <authorList>
            <person name="Hogendoorn C."/>
        </authorList>
    </citation>
    <scope>NUCLEOTIDE SEQUENCE [LARGE SCALE GENOMIC DNA]</scope>
    <source>
        <strain evidence="9">METHB21</strain>
    </source>
</reference>
<accession>A0A8S0WQX6</accession>
<evidence type="ECO:0000256" key="6">
    <source>
        <dbReference type="ARBA" id="ARBA00023136"/>
    </source>
</evidence>
<sequence length="488" mass="55458">MNQERSLSLIRPSYSALNALSRAFDSGLILVSLYISMNYYGIPISQDYLLSGIGCIILFGIFSEYNDIYQGWRGEPIFDKAVRILVSWMAAFMLIFISIFLFGNPYSYLHAENSIELFLLLVPALIILTHTIRRLVLAFLRRHGLNSRTYAILGANHLGKRLETAISQMPWLGYNFKGYYDDRTHTANRRLDLNRIDEPDRRPPNSNNLKFQAVGKFTELLQDAQLGKIDHVYITLPLCAEKRVSDMISKLADSTVSVNIVPDFFTFNLIQSKWSNVQGIPVVSVFDTPFTAFDGLLKRIEDLLLCAIILPLISLPMLIIAIGIKLTSSGPVIFKQTRYGINGENIAVLKFRTMAVCENGDNIKQATFNDSRVTPFGAFLRKTSLDELPQFFNVLQGQMSVVGPRPHAVAHNEHYRKRIQGYMLRHKVKPGITGQAQISGFRGETDTLDKMEARIHHDLEYIKQWSLWLDIKIIFITIFKGFSGNQAY</sequence>
<dbReference type="PANTHER" id="PTHR30576:SF21">
    <property type="entry name" value="UDP-GLUCOSE:UNDECAPRENYL-PHOSPHATE GLUCOSE-1-PHOSPHATE TRANSFERASE"/>
    <property type="match status" value="1"/>
</dbReference>